<protein>
    <submittedName>
        <fullName evidence="8">UDP-3-O-acylglucosamine N-acyltransferase</fullName>
        <ecNumber evidence="8">2.3.1.-</ecNumber>
    </submittedName>
</protein>
<dbReference type="PANTHER" id="PTHR43378">
    <property type="entry name" value="UDP-3-O-ACYLGLUCOSAMINE N-ACYLTRANSFERASE"/>
    <property type="match status" value="1"/>
</dbReference>
<dbReference type="InterPro" id="IPR020573">
    <property type="entry name" value="UDP_GlcNAc_AcTrfase_non-rep"/>
</dbReference>
<dbReference type="Gene3D" id="3.40.1390.10">
    <property type="entry name" value="MurE/MurF, N-terminal domain"/>
    <property type="match status" value="1"/>
</dbReference>
<dbReference type="EC" id="2.3.1.-" evidence="8"/>
<dbReference type="InterPro" id="IPR011004">
    <property type="entry name" value="Trimer_LpxA-like_sf"/>
</dbReference>
<keyword evidence="3 8" id="KW-0808">Transferase</keyword>
<keyword evidence="2" id="KW-0441">Lipid A biosynthesis</keyword>
<dbReference type="GO" id="GO:0016020">
    <property type="term" value="C:membrane"/>
    <property type="evidence" value="ECO:0007669"/>
    <property type="project" value="GOC"/>
</dbReference>
<dbReference type="InterPro" id="IPR007691">
    <property type="entry name" value="LpxD"/>
</dbReference>
<dbReference type="Gene3D" id="2.160.10.10">
    <property type="entry name" value="Hexapeptide repeat proteins"/>
    <property type="match status" value="1"/>
</dbReference>
<gene>
    <name evidence="8" type="primary">lpxD_1</name>
    <name evidence="8" type="ORF">clem_11945</name>
</gene>
<organism evidence="8 9">
    <name type="scientific">Legionella clemsonensis</name>
    <dbReference type="NCBI Taxonomy" id="1867846"/>
    <lineage>
        <taxon>Bacteria</taxon>
        <taxon>Pseudomonadati</taxon>
        <taxon>Pseudomonadota</taxon>
        <taxon>Gammaproteobacteria</taxon>
        <taxon>Legionellales</taxon>
        <taxon>Legionellaceae</taxon>
        <taxon>Legionella</taxon>
    </lineage>
</organism>
<evidence type="ECO:0000313" key="8">
    <source>
        <dbReference type="EMBL" id="ASQ46925.1"/>
    </source>
</evidence>
<proteinExistence type="predicted"/>
<dbReference type="EMBL" id="CP016397">
    <property type="protein sequence ID" value="ASQ46925.1"/>
    <property type="molecule type" value="Genomic_DNA"/>
</dbReference>
<name>A0A222P559_9GAMM</name>
<dbReference type="Pfam" id="PF04613">
    <property type="entry name" value="LpxD"/>
    <property type="match status" value="1"/>
</dbReference>
<evidence type="ECO:0000313" key="9">
    <source>
        <dbReference type="Proteomes" id="UP000201728"/>
    </source>
</evidence>
<dbReference type="Pfam" id="PF00132">
    <property type="entry name" value="Hexapep"/>
    <property type="match status" value="2"/>
</dbReference>
<evidence type="ECO:0000256" key="2">
    <source>
        <dbReference type="ARBA" id="ARBA00022556"/>
    </source>
</evidence>
<accession>A0A222P559</accession>
<evidence type="ECO:0000256" key="5">
    <source>
        <dbReference type="ARBA" id="ARBA00023098"/>
    </source>
</evidence>
<dbReference type="PANTHER" id="PTHR43378:SF2">
    <property type="entry name" value="UDP-3-O-ACYLGLUCOSAMINE N-ACYLTRANSFERASE 1, MITOCHONDRIAL-RELATED"/>
    <property type="match status" value="1"/>
</dbReference>
<dbReference type="GO" id="GO:0016410">
    <property type="term" value="F:N-acyltransferase activity"/>
    <property type="evidence" value="ECO:0007669"/>
    <property type="project" value="InterPro"/>
</dbReference>
<dbReference type="GO" id="GO:0009245">
    <property type="term" value="P:lipid A biosynthetic process"/>
    <property type="evidence" value="ECO:0007669"/>
    <property type="project" value="UniProtKB-KW"/>
</dbReference>
<dbReference type="KEGG" id="lcd:clem_11945"/>
<evidence type="ECO:0000256" key="6">
    <source>
        <dbReference type="ARBA" id="ARBA00023315"/>
    </source>
</evidence>
<dbReference type="CDD" id="cd03352">
    <property type="entry name" value="LbH_LpxD"/>
    <property type="match status" value="1"/>
</dbReference>
<keyword evidence="6 8" id="KW-0012">Acyltransferase</keyword>
<keyword evidence="1" id="KW-0444">Lipid biosynthesis</keyword>
<keyword evidence="4" id="KW-0677">Repeat</keyword>
<sequence length="343" mass="35884">MSLYTLAALAQHLGGVIHGDATQPIQGVASLSLANQTDLSYFNHPTLLELLDKTKAGGVLITEAFLPHCPGNAIVVSDPLSSMAMATKLFSPNLKSCAGVHSSAIISPHAKIGKNVSIGENTVIGSEVTLEDNVSIGANCVLEEKVTVGAQTTIYHGVSLLNGIKTGKRVVIESGTIVGATPFNSIKEHGQWHVGPAVGNVLLADDVHIGANTVITRGGLGETFIDNGVYIDSLVMIAHDVIIGANSAIAGCAVIGAYAQLGAHCIVGGGSCIAPYVQLADDIVITGMSTVNKSLIKAGVYSSGTMVCEHRQWRRNAARFRRLDNYIARLIRLEKGKSQIDNS</sequence>
<reference evidence="9" key="1">
    <citation type="submission" date="2016-07" db="EMBL/GenBank/DDBJ databases">
        <authorList>
            <person name="Florea S."/>
            <person name="Webb J.S."/>
            <person name="Jaromczyk J."/>
            <person name="Schardl C.L."/>
        </authorList>
    </citation>
    <scope>NUCLEOTIDE SEQUENCE [LARGE SCALE GENOMIC DNA]</scope>
    <source>
        <strain evidence="9">CDC-D5610</strain>
    </source>
</reference>
<dbReference type="SUPFAM" id="SSF51161">
    <property type="entry name" value="Trimeric LpxA-like enzymes"/>
    <property type="match status" value="1"/>
</dbReference>
<evidence type="ECO:0000256" key="4">
    <source>
        <dbReference type="ARBA" id="ARBA00022737"/>
    </source>
</evidence>
<keyword evidence="9" id="KW-1185">Reference proteome</keyword>
<dbReference type="RefSeq" id="WP_232505468.1">
    <property type="nucleotide sequence ID" value="NZ_CP016397.1"/>
</dbReference>
<evidence type="ECO:0000259" key="7">
    <source>
        <dbReference type="Pfam" id="PF04613"/>
    </source>
</evidence>
<dbReference type="Proteomes" id="UP000201728">
    <property type="component" value="Chromosome"/>
</dbReference>
<dbReference type="InterPro" id="IPR001451">
    <property type="entry name" value="Hexapep"/>
</dbReference>
<dbReference type="Gene3D" id="1.20.5.170">
    <property type="match status" value="1"/>
</dbReference>
<keyword evidence="5" id="KW-0443">Lipid metabolism</keyword>
<dbReference type="NCBIfam" id="NF002060">
    <property type="entry name" value="PRK00892.1"/>
    <property type="match status" value="1"/>
</dbReference>
<feature type="domain" description="UDP-3-O-[3-hydroxymyristoyl] glucosamine N-acyltransferase non-repeat region" evidence="7">
    <location>
        <begin position="24"/>
        <end position="89"/>
    </location>
</feature>
<dbReference type="NCBIfam" id="TIGR01853">
    <property type="entry name" value="lipid_A_lpxD"/>
    <property type="match status" value="1"/>
</dbReference>
<evidence type="ECO:0000256" key="1">
    <source>
        <dbReference type="ARBA" id="ARBA00022516"/>
    </source>
</evidence>
<evidence type="ECO:0000256" key="3">
    <source>
        <dbReference type="ARBA" id="ARBA00022679"/>
    </source>
</evidence>
<dbReference type="AlphaFoldDB" id="A0A222P559"/>